<dbReference type="EnsemblMetazoa" id="AAEL022237-RA">
    <property type="protein sequence ID" value="AAEL022237-PA"/>
    <property type="gene ID" value="AAEL022237"/>
</dbReference>
<reference evidence="2" key="2">
    <citation type="submission" date="2020-05" db="UniProtKB">
        <authorList>
            <consortium name="EnsemblMetazoa"/>
        </authorList>
    </citation>
    <scope>IDENTIFICATION</scope>
    <source>
        <strain evidence="2">LVP_AGWG</strain>
    </source>
</reference>
<evidence type="ECO:0000313" key="3">
    <source>
        <dbReference type="Proteomes" id="UP000008820"/>
    </source>
</evidence>
<dbReference type="InParanoid" id="A0A6I8U204"/>
<reference evidence="2 3" key="1">
    <citation type="submission" date="2017-06" db="EMBL/GenBank/DDBJ databases">
        <title>Aedes aegypti genome working group (AGWG) sequencing and assembly.</title>
        <authorList>
            <consortium name="Aedes aegypti Genome Working Group (AGWG)"/>
            <person name="Matthews B.J."/>
        </authorList>
    </citation>
    <scope>NUCLEOTIDE SEQUENCE [LARGE SCALE GENOMIC DNA]</scope>
    <source>
        <strain evidence="2 3">LVP_AGWG</strain>
    </source>
</reference>
<feature type="compositionally biased region" description="Basic and acidic residues" evidence="1">
    <location>
        <begin position="95"/>
        <end position="106"/>
    </location>
</feature>
<gene>
    <name evidence="2" type="primary">110676754</name>
</gene>
<dbReference type="AlphaFoldDB" id="A0A6I8U204"/>
<organism evidence="2 3">
    <name type="scientific">Aedes aegypti</name>
    <name type="common">Yellowfever mosquito</name>
    <name type="synonym">Culex aegypti</name>
    <dbReference type="NCBI Taxonomy" id="7159"/>
    <lineage>
        <taxon>Eukaryota</taxon>
        <taxon>Metazoa</taxon>
        <taxon>Ecdysozoa</taxon>
        <taxon>Arthropoda</taxon>
        <taxon>Hexapoda</taxon>
        <taxon>Insecta</taxon>
        <taxon>Pterygota</taxon>
        <taxon>Neoptera</taxon>
        <taxon>Endopterygota</taxon>
        <taxon>Diptera</taxon>
        <taxon>Nematocera</taxon>
        <taxon>Culicoidea</taxon>
        <taxon>Culicidae</taxon>
        <taxon>Culicinae</taxon>
        <taxon>Aedini</taxon>
        <taxon>Aedes</taxon>
        <taxon>Stegomyia</taxon>
    </lineage>
</organism>
<dbReference type="PANTHER" id="PTHR37162:SF11">
    <property type="match status" value="1"/>
</dbReference>
<keyword evidence="3" id="KW-1185">Reference proteome</keyword>
<proteinExistence type="predicted"/>
<dbReference type="OrthoDB" id="7697627at2759"/>
<accession>A0A6I8U204</accession>
<dbReference type="Proteomes" id="UP000008820">
    <property type="component" value="Chromosome 2"/>
</dbReference>
<sequence>MAASNWTTVFQPCWLDDLDFKTWIRQIDHKPKSAYCSLCSSEFSLSNMGKQALKSHMRSKKHLMRAGAGSSSLLNFVKSSPTTVSVPATVTETATRSESKSSVDKSEQKSSSRVLSQFIIKNEVTEAEVLWCIQTVMSHKSLRASEKDVSVLKRMFRDSEVASKLQLKKDKIAYVVMYGIAPYFKAELVDRVNQCDFFVAGFDESMNKVTKKQQMDINIRYWDKDTNSVTARYFTSRFLTRSRATDLLEAFQEGLKMLDLSKMLQVSMDGPNVNWAFLRELKLELTGDAKLLDLGSCGLHIMHGAFKDGFQATEWPVVTFLRALYNLFKEVRARRALYVQYSGSDVFPLKFCGHRWLENSNVAKRAIDTIGNMRKFVDGVKKDKVEPKCKSFSDVVKFLNDPLICAKLTFFHSVAMKIEPLLRKLQTDDPMVPFLYTAICQVIVTLCEKFIKPDKLEKSDFLTIDDVKDTANQLTAKSVNLGFDTKKALKDAKVKELDAMNFRNECKTCFKTIVCKLLTKSPITYPLAKAASCLDPCLMVSNANIAKRRMDKLLSLLIDCGRISGRKGDLAASQYRAVIKQTTFIDLCKSYNRNHTRLDHFWYDGLGQKYPDLFEIIKVVCCLSHGNANVERGFAVNSECLFENMKEESVVAKRQVYDAVSQCGGLDKFEVNKSLLLMVRNAHSLYAEDLDRKKTAAAENASLTALKKKNAAEARGLELQRRKLLEDAQNEANALTEQINLLKK</sequence>
<protein>
    <recommendedName>
        <fullName evidence="4">BED-type domain-containing protein</fullName>
    </recommendedName>
</protein>
<dbReference type="PANTHER" id="PTHR37162">
    <property type="entry name" value="HAT FAMILY DIMERISATION DOMAINCONTAINING PROTEIN-RELATED"/>
    <property type="match status" value="1"/>
</dbReference>
<evidence type="ECO:0000313" key="2">
    <source>
        <dbReference type="EnsemblMetazoa" id="AAEL022237-PA"/>
    </source>
</evidence>
<evidence type="ECO:0008006" key="4">
    <source>
        <dbReference type="Google" id="ProtNLM"/>
    </source>
</evidence>
<name>A0A6I8U204_AEDAE</name>
<evidence type="ECO:0000256" key="1">
    <source>
        <dbReference type="SAM" id="MobiDB-lite"/>
    </source>
</evidence>
<feature type="region of interest" description="Disordered" evidence="1">
    <location>
        <begin position="87"/>
        <end position="106"/>
    </location>
</feature>